<gene>
    <name evidence="1" type="ORF">RPERSI_LOCUS11824</name>
</gene>
<evidence type="ECO:0000313" key="1">
    <source>
        <dbReference type="EMBL" id="CAG8727425.1"/>
    </source>
</evidence>
<reference evidence="1" key="1">
    <citation type="submission" date="2021-06" db="EMBL/GenBank/DDBJ databases">
        <authorList>
            <person name="Kallberg Y."/>
            <person name="Tangrot J."/>
            <person name="Rosling A."/>
        </authorList>
    </citation>
    <scope>NUCLEOTIDE SEQUENCE</scope>
    <source>
        <strain evidence="1">MA461A</strain>
    </source>
</reference>
<organism evidence="1 2">
    <name type="scientific">Racocetra persica</name>
    <dbReference type="NCBI Taxonomy" id="160502"/>
    <lineage>
        <taxon>Eukaryota</taxon>
        <taxon>Fungi</taxon>
        <taxon>Fungi incertae sedis</taxon>
        <taxon>Mucoromycota</taxon>
        <taxon>Glomeromycotina</taxon>
        <taxon>Glomeromycetes</taxon>
        <taxon>Diversisporales</taxon>
        <taxon>Gigasporaceae</taxon>
        <taxon>Racocetra</taxon>
    </lineage>
</organism>
<evidence type="ECO:0000313" key="2">
    <source>
        <dbReference type="Proteomes" id="UP000789920"/>
    </source>
</evidence>
<comment type="caution">
    <text evidence="1">The sequence shown here is derived from an EMBL/GenBank/DDBJ whole genome shotgun (WGS) entry which is preliminary data.</text>
</comment>
<keyword evidence="2" id="KW-1185">Reference proteome</keyword>
<protein>
    <submittedName>
        <fullName evidence="1">20839_t:CDS:1</fullName>
    </submittedName>
</protein>
<feature type="non-terminal residue" evidence="1">
    <location>
        <position position="1"/>
    </location>
</feature>
<accession>A0ACA9Q006</accession>
<dbReference type="EMBL" id="CAJVQC010024683">
    <property type="protein sequence ID" value="CAG8727425.1"/>
    <property type="molecule type" value="Genomic_DNA"/>
</dbReference>
<name>A0ACA9Q006_9GLOM</name>
<proteinExistence type="predicted"/>
<dbReference type="Proteomes" id="UP000789920">
    <property type="component" value="Unassembled WGS sequence"/>
</dbReference>
<sequence>QKVPDPIRLHTFVFDESSNFNIDNDLLSRVSDIMINELFNIIKDNNDLDNNKNTLYLFTGTHHFYRSYHKSNSHYMQIKLQA</sequence>